<dbReference type="Proteomes" id="UP000233556">
    <property type="component" value="Unassembled WGS sequence"/>
</dbReference>
<protein>
    <submittedName>
        <fullName evidence="1">Uncharacterized protein</fullName>
    </submittedName>
</protein>
<keyword evidence="2" id="KW-1185">Reference proteome</keyword>
<dbReference type="EMBL" id="KZ508351">
    <property type="protein sequence ID" value="PKU35310.1"/>
    <property type="molecule type" value="Genomic_DNA"/>
</dbReference>
<dbReference type="AlphaFoldDB" id="A0A2I0TNE8"/>
<reference evidence="2" key="2">
    <citation type="submission" date="2017-12" db="EMBL/GenBank/DDBJ databases">
        <title>Genome sequence of the Bar-tailed Godwit (Limosa lapponica baueri).</title>
        <authorList>
            <person name="Lima N.C.B."/>
            <person name="Parody-Merino A.M."/>
            <person name="Battley P.F."/>
            <person name="Fidler A.E."/>
            <person name="Prosdocimi F."/>
        </authorList>
    </citation>
    <scope>NUCLEOTIDE SEQUENCE [LARGE SCALE GENOMIC DNA]</scope>
</reference>
<accession>A0A2I0TNE8</accession>
<name>A0A2I0TNE8_LIMLA</name>
<proteinExistence type="predicted"/>
<evidence type="ECO:0000313" key="1">
    <source>
        <dbReference type="EMBL" id="PKU35310.1"/>
    </source>
</evidence>
<evidence type="ECO:0000313" key="2">
    <source>
        <dbReference type="Proteomes" id="UP000233556"/>
    </source>
</evidence>
<gene>
    <name evidence="1" type="ORF">llap_14386</name>
</gene>
<organism evidence="1 2">
    <name type="scientific">Limosa lapponica baueri</name>
    <dbReference type="NCBI Taxonomy" id="1758121"/>
    <lineage>
        <taxon>Eukaryota</taxon>
        <taxon>Metazoa</taxon>
        <taxon>Chordata</taxon>
        <taxon>Craniata</taxon>
        <taxon>Vertebrata</taxon>
        <taxon>Euteleostomi</taxon>
        <taxon>Archelosauria</taxon>
        <taxon>Archosauria</taxon>
        <taxon>Dinosauria</taxon>
        <taxon>Saurischia</taxon>
        <taxon>Theropoda</taxon>
        <taxon>Coelurosauria</taxon>
        <taxon>Aves</taxon>
        <taxon>Neognathae</taxon>
        <taxon>Neoaves</taxon>
        <taxon>Charadriiformes</taxon>
        <taxon>Scolopacidae</taxon>
        <taxon>Limosa</taxon>
    </lineage>
</organism>
<reference evidence="2" key="1">
    <citation type="submission" date="2017-11" db="EMBL/GenBank/DDBJ databases">
        <authorList>
            <person name="Lima N.C."/>
            <person name="Parody-Merino A.M."/>
            <person name="Battley P.F."/>
            <person name="Fidler A.E."/>
            <person name="Prosdocimi F."/>
        </authorList>
    </citation>
    <scope>NUCLEOTIDE SEQUENCE [LARGE SCALE GENOMIC DNA]</scope>
</reference>
<sequence>MCNQIILKQVMISQSLQRLPSMDEAETHTEASRGTVYASSAGDKAFLDKVPENLFELQYGFEEMNVKVKHCLKLSATGQTTYNARKHCVIEKG</sequence>